<dbReference type="AlphaFoldDB" id="A0A7T9DIR6"/>
<proteinExistence type="predicted"/>
<feature type="domain" description="Glycosyltransferase 2-like" evidence="1">
    <location>
        <begin position="25"/>
        <end position="194"/>
    </location>
</feature>
<dbReference type="InterPro" id="IPR001173">
    <property type="entry name" value="Glyco_trans_2-like"/>
</dbReference>
<dbReference type="SUPFAM" id="SSF53448">
    <property type="entry name" value="Nucleotide-diphospho-sugar transferases"/>
    <property type="match status" value="1"/>
</dbReference>
<name>A0A7T9DIR6_9ARCH</name>
<dbReference type="InterPro" id="IPR029044">
    <property type="entry name" value="Nucleotide-diphossugar_trans"/>
</dbReference>
<keyword evidence="2" id="KW-0808">Transferase</keyword>
<gene>
    <name evidence="2" type="ORF">IPJ89_02955</name>
</gene>
<dbReference type="PANTHER" id="PTHR10859:SF91">
    <property type="entry name" value="DOLICHYL-PHOSPHATE BETA-GLUCOSYLTRANSFERASE"/>
    <property type="match status" value="1"/>
</dbReference>
<organism evidence="2">
    <name type="scientific">Candidatus Iainarchaeum sp</name>
    <dbReference type="NCBI Taxonomy" id="3101447"/>
    <lineage>
        <taxon>Archaea</taxon>
        <taxon>Candidatus Iainarchaeota</taxon>
        <taxon>Candidatus Iainarchaeia</taxon>
        <taxon>Candidatus Iainarchaeales</taxon>
        <taxon>Candidatus Iainarchaeaceae</taxon>
        <taxon>Candidatus Iainarchaeum</taxon>
    </lineage>
</organism>
<dbReference type="PANTHER" id="PTHR10859">
    <property type="entry name" value="GLYCOSYL TRANSFERASE"/>
    <property type="match status" value="1"/>
</dbReference>
<dbReference type="GO" id="GO:0016740">
    <property type="term" value="F:transferase activity"/>
    <property type="evidence" value="ECO:0007669"/>
    <property type="project" value="UniProtKB-KW"/>
</dbReference>
<dbReference type="Pfam" id="PF00535">
    <property type="entry name" value="Glycos_transf_2"/>
    <property type="match status" value="1"/>
</dbReference>
<dbReference type="Gene3D" id="3.90.550.10">
    <property type="entry name" value="Spore Coat Polysaccharide Biosynthesis Protein SpsA, Chain A"/>
    <property type="match status" value="1"/>
</dbReference>
<accession>A0A7T9DIR6</accession>
<reference evidence="2" key="1">
    <citation type="submission" date="2020-11" db="EMBL/GenBank/DDBJ databases">
        <title>Connecting structure to function with the recovery of over 1000 high-quality activated sludge metagenome-assembled genomes encoding full-length rRNA genes using long-read sequencing.</title>
        <authorList>
            <person name="Singleton C.M."/>
            <person name="Petriglieri F."/>
            <person name="Kristensen J.M."/>
            <person name="Kirkegaard R.H."/>
            <person name="Michaelsen T.Y."/>
            <person name="Andersen M.H."/>
            <person name="Karst S.M."/>
            <person name="Dueholm M.S."/>
            <person name="Nielsen P.H."/>
            <person name="Albertsen M."/>
        </authorList>
    </citation>
    <scope>NUCLEOTIDE SEQUENCE</scope>
    <source>
        <strain evidence="2">Fred_18-Q3-R57-64_BAT3C.431</strain>
    </source>
</reference>
<dbReference type="GO" id="GO:0006487">
    <property type="term" value="P:protein N-linked glycosylation"/>
    <property type="evidence" value="ECO:0007669"/>
    <property type="project" value="TreeGrafter"/>
</dbReference>
<evidence type="ECO:0000313" key="2">
    <source>
        <dbReference type="EMBL" id="QQR92103.1"/>
    </source>
</evidence>
<protein>
    <submittedName>
        <fullName evidence="2">Glycosyltransferase</fullName>
    </submittedName>
</protein>
<dbReference type="EMBL" id="CP064981">
    <property type="protein sequence ID" value="QQR92103.1"/>
    <property type="molecule type" value="Genomic_DNA"/>
</dbReference>
<dbReference type="Proteomes" id="UP000596004">
    <property type="component" value="Chromosome"/>
</dbReference>
<sequence length="255" mass="28162">MPGRKVESKKRVPASIGSVKGASVSLVIPIYNQAEYVEETTRAYAKAFSSSPLIQSFEIILVSNNCSDSTPQICARLAKSIPHVRHFDYPFKTLKGGAVLRGFQHATFSLIGFTDADMATAPEQFLKLIPPLLSNARVGAVIASRQVPGATMHPAQPFFRRFLGLGFSVLRELLFNLGVKDSQCGAKLFRKDALLPFGLKTNGFTFDVELLYRVRQSGFSIVEIPIAWNDRAGSTVKFFSPIHMLVELISLRLRI</sequence>
<evidence type="ECO:0000259" key="1">
    <source>
        <dbReference type="Pfam" id="PF00535"/>
    </source>
</evidence>